<evidence type="ECO:0000313" key="5">
    <source>
        <dbReference type="Proteomes" id="UP000011518"/>
    </source>
</evidence>
<keyword evidence="2 4" id="KW-0689">Ribosomal protein</keyword>
<proteinExistence type="predicted"/>
<keyword evidence="3" id="KW-0687">Ribonucleoprotein</keyword>
<keyword evidence="1" id="KW-0963">Cytoplasm</keyword>
<organism evidence="4 5">
    <name type="scientific">Tupaia chinensis</name>
    <name type="common">Chinese tree shrew</name>
    <name type="synonym">Tupaia belangeri chinensis</name>
    <dbReference type="NCBI Taxonomy" id="246437"/>
    <lineage>
        <taxon>Eukaryota</taxon>
        <taxon>Metazoa</taxon>
        <taxon>Chordata</taxon>
        <taxon>Craniata</taxon>
        <taxon>Vertebrata</taxon>
        <taxon>Euteleostomi</taxon>
        <taxon>Mammalia</taxon>
        <taxon>Eutheria</taxon>
        <taxon>Euarchontoglires</taxon>
        <taxon>Scandentia</taxon>
        <taxon>Tupaiidae</taxon>
        <taxon>Tupaia</taxon>
    </lineage>
</organism>
<evidence type="ECO:0000256" key="1">
    <source>
        <dbReference type="ARBA" id="ARBA00022490"/>
    </source>
</evidence>
<dbReference type="AlphaFoldDB" id="L9L723"/>
<gene>
    <name evidence="4" type="ORF">TREES_T100015818</name>
</gene>
<dbReference type="GO" id="GO:1990904">
    <property type="term" value="C:ribonucleoprotein complex"/>
    <property type="evidence" value="ECO:0007669"/>
    <property type="project" value="UniProtKB-KW"/>
</dbReference>
<dbReference type="SMART" id="SM01397">
    <property type="entry name" value="Ribosomal_S3Ae"/>
    <property type="match status" value="1"/>
</dbReference>
<name>L9L723_TUPCH</name>
<accession>L9L723</accession>
<evidence type="ECO:0000256" key="2">
    <source>
        <dbReference type="ARBA" id="ARBA00022980"/>
    </source>
</evidence>
<dbReference type="EMBL" id="KB320481">
    <property type="protein sequence ID" value="ELW70910.1"/>
    <property type="molecule type" value="Genomic_DNA"/>
</dbReference>
<evidence type="ECO:0000313" key="4">
    <source>
        <dbReference type="EMBL" id="ELW70910.1"/>
    </source>
</evidence>
<dbReference type="Proteomes" id="UP000011518">
    <property type="component" value="Unassembled WGS sequence"/>
</dbReference>
<dbReference type="STRING" id="246437.L9L723"/>
<keyword evidence="5" id="KW-1185">Reference proteome</keyword>
<sequence>MAVGKNKPLMKGGKKGAKKKVVDPFYKKRLIMIEAHVDVKTIDGYLLRLFCVGLTNKHKNQIQKTSHAQHQQVRQIRKKMMEIMTCEVQKNDSKEVVTKLIPDSTGKDKEKACQSIYSLHEVFVIKENAEEAQV</sequence>
<dbReference type="PANTHER" id="PTHR11830">
    <property type="entry name" value="40S RIBOSOMAL PROTEIN S3A"/>
    <property type="match status" value="1"/>
</dbReference>
<dbReference type="Pfam" id="PF01015">
    <property type="entry name" value="Ribosomal_S3Ae"/>
    <property type="match status" value="1"/>
</dbReference>
<evidence type="ECO:0000256" key="3">
    <source>
        <dbReference type="ARBA" id="ARBA00023274"/>
    </source>
</evidence>
<protein>
    <submittedName>
        <fullName evidence="4">40S ribosomal protein S3a</fullName>
    </submittedName>
</protein>
<dbReference type="InParanoid" id="L9L723"/>
<reference evidence="5" key="2">
    <citation type="journal article" date="2013" name="Nat. Commun.">
        <title>Genome of the Chinese tree shrew.</title>
        <authorList>
            <person name="Fan Y."/>
            <person name="Huang Z.Y."/>
            <person name="Cao C.C."/>
            <person name="Chen C.S."/>
            <person name="Chen Y.X."/>
            <person name="Fan D.D."/>
            <person name="He J."/>
            <person name="Hou H.L."/>
            <person name="Hu L."/>
            <person name="Hu X.T."/>
            <person name="Jiang X.T."/>
            <person name="Lai R."/>
            <person name="Lang Y.S."/>
            <person name="Liang B."/>
            <person name="Liao S.G."/>
            <person name="Mu D."/>
            <person name="Ma Y.Y."/>
            <person name="Niu Y.Y."/>
            <person name="Sun X.Q."/>
            <person name="Xia J.Q."/>
            <person name="Xiao J."/>
            <person name="Xiong Z.Q."/>
            <person name="Xu L."/>
            <person name="Yang L."/>
            <person name="Zhang Y."/>
            <person name="Zhao W."/>
            <person name="Zhao X.D."/>
            <person name="Zheng Y.T."/>
            <person name="Zhou J.M."/>
            <person name="Zhu Y.B."/>
            <person name="Zhang G.J."/>
            <person name="Wang J."/>
            <person name="Yao Y.G."/>
        </authorList>
    </citation>
    <scope>NUCLEOTIDE SEQUENCE [LARGE SCALE GENOMIC DNA]</scope>
</reference>
<dbReference type="GO" id="GO:0006412">
    <property type="term" value="P:translation"/>
    <property type="evidence" value="ECO:0007669"/>
    <property type="project" value="InterPro"/>
</dbReference>
<dbReference type="GO" id="GO:0005840">
    <property type="term" value="C:ribosome"/>
    <property type="evidence" value="ECO:0007669"/>
    <property type="project" value="UniProtKB-KW"/>
</dbReference>
<dbReference type="InterPro" id="IPR001593">
    <property type="entry name" value="Ribosomal_eS1"/>
</dbReference>
<reference evidence="5" key="1">
    <citation type="submission" date="2012-07" db="EMBL/GenBank/DDBJ databases">
        <title>Genome of the Chinese tree shrew, a rising model animal genetically related to primates.</title>
        <authorList>
            <person name="Zhang G."/>
            <person name="Fan Y."/>
            <person name="Yao Y."/>
            <person name="Huang Z."/>
        </authorList>
    </citation>
    <scope>NUCLEOTIDE SEQUENCE [LARGE SCALE GENOMIC DNA]</scope>
</reference>
<dbReference type="GO" id="GO:0003735">
    <property type="term" value="F:structural constituent of ribosome"/>
    <property type="evidence" value="ECO:0007669"/>
    <property type="project" value="InterPro"/>
</dbReference>